<accession>A0AAU8B0U3</accession>
<dbReference type="EMBL" id="PP511735">
    <property type="protein sequence ID" value="XCD06983.1"/>
    <property type="molecule type" value="Genomic_DNA"/>
</dbReference>
<proteinExistence type="predicted"/>
<evidence type="ECO:0000313" key="1">
    <source>
        <dbReference type="EMBL" id="XCD05471.1"/>
    </source>
</evidence>
<dbReference type="EMBL" id="PP511563">
    <property type="protein sequence ID" value="XCD05471.1"/>
    <property type="molecule type" value="Genomic_DNA"/>
</dbReference>
<protein>
    <submittedName>
        <fullName evidence="1">Uncharacterized protein</fullName>
    </submittedName>
</protein>
<organism evidence="1">
    <name type="scientific">Dulem virus 174</name>
    <dbReference type="NCBI Taxonomy" id="3145651"/>
    <lineage>
        <taxon>Viruses</taxon>
        <taxon>Monodnaviria</taxon>
        <taxon>Sangervirae</taxon>
        <taxon>Phixviricota</taxon>
        <taxon>Malgrandaviricetes</taxon>
        <taxon>Petitvirales</taxon>
        <taxon>Microviridae</taxon>
        <taxon>Microvirus</taxon>
    </lineage>
</organism>
<reference evidence="1" key="1">
    <citation type="submission" date="2024-03" db="EMBL/GenBank/DDBJ databases">
        <title>Diverse circular DNA viruses in blood, oral, and fecal samples of captive lemurs.</title>
        <authorList>
            <person name="Paietta E.N."/>
            <person name="Kraberger S."/>
            <person name="Lund M.C."/>
            <person name="Custer J.M."/>
            <person name="Vargas K.M."/>
            <person name="Ehmke E.E."/>
            <person name="Yoder A.D."/>
            <person name="Varsani A."/>
        </authorList>
    </citation>
    <scope>NUCLEOTIDE SEQUENCE</scope>
    <source>
        <strain evidence="1">Duke_24FS_90</strain>
        <strain evidence="2">Duke_26_63</strain>
    </source>
</reference>
<evidence type="ECO:0000313" key="2">
    <source>
        <dbReference type="EMBL" id="XCD06983.1"/>
    </source>
</evidence>
<name>A0AAU8B0U3_9VIRU</name>
<sequence length="56" mass="6971">MYYYVVRVCGRKRRYVFLDLESAFKFYDYMTSKEPEHEFEVIVERIKFSEGEEDEI</sequence>